<keyword evidence="5" id="KW-0997">Cell inner membrane</keyword>
<comment type="similarity">
    <text evidence="2">Belongs to the TonB family.</text>
</comment>
<proteinExistence type="inferred from homology"/>
<keyword evidence="11" id="KW-0732">Signal</keyword>
<reference evidence="14" key="1">
    <citation type="submission" date="2016-06" db="EMBL/GenBank/DDBJ databases">
        <authorList>
            <person name="Hehemann J.-H."/>
            <person name="Arevalo P."/>
            <person name="Datta M.S."/>
            <person name="Polz M.F."/>
        </authorList>
    </citation>
    <scope>NUCLEOTIDE SEQUENCE [LARGE SCALE GENOMIC DNA]</scope>
    <source>
        <strain evidence="14">9CSC122</strain>
    </source>
</reference>
<evidence type="ECO:0000256" key="5">
    <source>
        <dbReference type="ARBA" id="ARBA00022519"/>
    </source>
</evidence>
<evidence type="ECO:0000256" key="9">
    <source>
        <dbReference type="ARBA" id="ARBA00023136"/>
    </source>
</evidence>
<dbReference type="InterPro" id="IPR051045">
    <property type="entry name" value="TonB-dependent_transducer"/>
</dbReference>
<feature type="compositionally biased region" description="Basic and acidic residues" evidence="10">
    <location>
        <begin position="65"/>
        <end position="81"/>
    </location>
</feature>
<dbReference type="InterPro" id="IPR006260">
    <property type="entry name" value="TonB/TolA_C"/>
</dbReference>
<keyword evidence="14" id="KW-1185">Reference proteome</keyword>
<dbReference type="GO" id="GO:0098797">
    <property type="term" value="C:plasma membrane protein complex"/>
    <property type="evidence" value="ECO:0007669"/>
    <property type="project" value="TreeGrafter"/>
</dbReference>
<dbReference type="Pfam" id="PF03544">
    <property type="entry name" value="TonB_C"/>
    <property type="match status" value="1"/>
</dbReference>
<dbReference type="InterPro" id="IPR037682">
    <property type="entry name" value="TonB_C"/>
</dbReference>
<dbReference type="PANTHER" id="PTHR33446:SF2">
    <property type="entry name" value="PROTEIN TONB"/>
    <property type="match status" value="1"/>
</dbReference>
<dbReference type="GO" id="GO:0015031">
    <property type="term" value="P:protein transport"/>
    <property type="evidence" value="ECO:0007669"/>
    <property type="project" value="UniProtKB-KW"/>
</dbReference>
<evidence type="ECO:0000256" key="2">
    <source>
        <dbReference type="ARBA" id="ARBA00006555"/>
    </source>
</evidence>
<evidence type="ECO:0000259" key="12">
    <source>
        <dbReference type="PROSITE" id="PS52015"/>
    </source>
</evidence>
<feature type="signal peptide" evidence="11">
    <location>
        <begin position="1"/>
        <end position="22"/>
    </location>
</feature>
<evidence type="ECO:0000256" key="7">
    <source>
        <dbReference type="ARBA" id="ARBA00022927"/>
    </source>
</evidence>
<keyword evidence="8" id="KW-1133">Transmembrane helix</keyword>
<organism evidence="13 14">
    <name type="scientific">Vibrio genomosp. F10</name>
    <dbReference type="NCBI Taxonomy" id="723171"/>
    <lineage>
        <taxon>Bacteria</taxon>
        <taxon>Pseudomonadati</taxon>
        <taxon>Pseudomonadota</taxon>
        <taxon>Gammaproteobacteria</taxon>
        <taxon>Vibrionales</taxon>
        <taxon>Vibrionaceae</taxon>
        <taxon>Vibrio</taxon>
    </lineage>
</organism>
<keyword evidence="3" id="KW-0813">Transport</keyword>
<keyword evidence="9" id="KW-0472">Membrane</keyword>
<keyword evidence="7" id="KW-0653">Protein transport</keyword>
<evidence type="ECO:0000313" key="13">
    <source>
        <dbReference type="EMBL" id="OCH78673.1"/>
    </source>
</evidence>
<dbReference type="GO" id="GO:0031992">
    <property type="term" value="F:energy transducer activity"/>
    <property type="evidence" value="ECO:0007669"/>
    <property type="project" value="TreeGrafter"/>
</dbReference>
<evidence type="ECO:0000256" key="8">
    <source>
        <dbReference type="ARBA" id="ARBA00022989"/>
    </source>
</evidence>
<accession>A0A1B9R305</accession>
<sequence length="290" mass="31769">MDLKRYAIFAGLSLTIHSVAFSASYKPLSVSTITSPMETPLGQAVSIQFVAAPSQVVKGATMSTAEKKPPTELNPKPEKPKVTTVVKKTDLPAQKEPKQAIEKPIAVEKPSSVKKAIPVKKATVEKVKTATEPEPVIASPTHRVTKQVVTEKEKQEQAEPVSVTEKKRVINENRAVNEKSERTIEPVTAANNTAPAAPKLVKKPTFETRPSAIDYPRSAKRRNIQGVVLVEVWLDPEGDQTKLTIVSSSGHQILDSAALKGISEWQFRHHKNDGQAIAHRVQIPINFKLH</sequence>
<dbReference type="EMBL" id="MAJZ01000055">
    <property type="protein sequence ID" value="OCH78673.1"/>
    <property type="molecule type" value="Genomic_DNA"/>
</dbReference>
<evidence type="ECO:0000256" key="4">
    <source>
        <dbReference type="ARBA" id="ARBA00022475"/>
    </source>
</evidence>
<dbReference type="SUPFAM" id="SSF74653">
    <property type="entry name" value="TolA/TonB C-terminal domain"/>
    <property type="match status" value="1"/>
</dbReference>
<dbReference type="NCBIfam" id="TIGR01352">
    <property type="entry name" value="tonB_Cterm"/>
    <property type="match status" value="1"/>
</dbReference>
<dbReference type="RefSeq" id="WP_065576229.1">
    <property type="nucleotide sequence ID" value="NZ_JBNGCH010000055.1"/>
</dbReference>
<feature type="region of interest" description="Disordered" evidence="10">
    <location>
        <begin position="144"/>
        <end position="163"/>
    </location>
</feature>
<feature type="chain" id="PRO_5008634819" description="TonB C-terminal domain-containing protein" evidence="11">
    <location>
        <begin position="23"/>
        <end position="290"/>
    </location>
</feature>
<name>A0A1B9R305_9VIBR</name>
<protein>
    <recommendedName>
        <fullName evidence="12">TonB C-terminal domain-containing protein</fullName>
    </recommendedName>
</protein>
<evidence type="ECO:0000256" key="11">
    <source>
        <dbReference type="SAM" id="SignalP"/>
    </source>
</evidence>
<dbReference type="AlphaFoldDB" id="A0A1B9R305"/>
<gene>
    <name evidence="13" type="ORF">A6E14_03965</name>
</gene>
<evidence type="ECO:0000256" key="10">
    <source>
        <dbReference type="SAM" id="MobiDB-lite"/>
    </source>
</evidence>
<feature type="region of interest" description="Disordered" evidence="10">
    <location>
        <begin position="61"/>
        <end position="81"/>
    </location>
</feature>
<keyword evidence="6" id="KW-0812">Transmembrane</keyword>
<dbReference type="GO" id="GO:0055085">
    <property type="term" value="P:transmembrane transport"/>
    <property type="evidence" value="ECO:0007669"/>
    <property type="project" value="InterPro"/>
</dbReference>
<dbReference type="Proteomes" id="UP000093173">
    <property type="component" value="Unassembled WGS sequence"/>
</dbReference>
<evidence type="ECO:0000256" key="6">
    <source>
        <dbReference type="ARBA" id="ARBA00022692"/>
    </source>
</evidence>
<feature type="domain" description="TonB C-terminal" evidence="12">
    <location>
        <begin position="200"/>
        <end position="290"/>
    </location>
</feature>
<dbReference type="PANTHER" id="PTHR33446">
    <property type="entry name" value="PROTEIN TONB-RELATED"/>
    <property type="match status" value="1"/>
</dbReference>
<dbReference type="Gene3D" id="3.30.1150.10">
    <property type="match status" value="1"/>
</dbReference>
<evidence type="ECO:0000256" key="3">
    <source>
        <dbReference type="ARBA" id="ARBA00022448"/>
    </source>
</evidence>
<keyword evidence="4" id="KW-1003">Cell membrane</keyword>
<evidence type="ECO:0000313" key="14">
    <source>
        <dbReference type="Proteomes" id="UP000093173"/>
    </source>
</evidence>
<evidence type="ECO:0000256" key="1">
    <source>
        <dbReference type="ARBA" id="ARBA00004383"/>
    </source>
</evidence>
<comment type="caution">
    <text evidence="13">The sequence shown here is derived from an EMBL/GenBank/DDBJ whole genome shotgun (WGS) entry which is preliminary data.</text>
</comment>
<dbReference type="PROSITE" id="PS52015">
    <property type="entry name" value="TONB_CTD"/>
    <property type="match status" value="1"/>
</dbReference>
<comment type="subcellular location">
    <subcellularLocation>
        <location evidence="1">Cell inner membrane</location>
        <topology evidence="1">Single-pass membrane protein</topology>
        <orientation evidence="1">Periplasmic side</orientation>
    </subcellularLocation>
</comment>